<evidence type="ECO:0000313" key="2">
    <source>
        <dbReference type="EMBL" id="MCK8480208.1"/>
    </source>
</evidence>
<reference evidence="2" key="1">
    <citation type="submission" date="2022-04" db="EMBL/GenBank/DDBJ databases">
        <authorList>
            <person name="Ren T."/>
        </authorList>
    </citation>
    <scope>NUCLEOTIDE SEQUENCE</scope>
    <source>
        <strain evidence="2">F63249</strain>
    </source>
</reference>
<dbReference type="InterPro" id="IPR051531">
    <property type="entry name" value="N-acetyltransferase"/>
</dbReference>
<dbReference type="PANTHER" id="PTHR43792:SF1">
    <property type="entry name" value="N-ACETYLTRANSFERASE DOMAIN-CONTAINING PROTEIN"/>
    <property type="match status" value="1"/>
</dbReference>
<accession>A0ABT0H769</accession>
<dbReference type="EMBL" id="JALPQF010000005">
    <property type="protein sequence ID" value="MCK8480208.1"/>
    <property type="molecule type" value="Genomic_DNA"/>
</dbReference>
<sequence>MIIAETNRLVLSKFTVEDAPFILELMNTPKWLRFIGDRHVKTVEDAANYLQNNQLKAYDNFDFGYYKAQLKNDNLKPIGSFGLLKRDTLDAVDIGFSLLPEYEGQGYGLEGATAVMNLAKTKFDIKKLCAITLPENKASIHLLEKLGLSYQKSVKPFDNDEELLLFAKDL</sequence>
<protein>
    <submittedName>
        <fullName evidence="2">GNAT family N-acetyltransferase</fullName>
    </submittedName>
</protein>
<dbReference type="Gene3D" id="3.40.630.30">
    <property type="match status" value="1"/>
</dbReference>
<evidence type="ECO:0000259" key="1">
    <source>
        <dbReference type="PROSITE" id="PS51186"/>
    </source>
</evidence>
<keyword evidence="3" id="KW-1185">Reference proteome</keyword>
<comment type="caution">
    <text evidence="2">The sequence shown here is derived from an EMBL/GenBank/DDBJ whole genome shotgun (WGS) entry which is preliminary data.</text>
</comment>
<proteinExistence type="predicted"/>
<dbReference type="RefSeq" id="WP_204344731.1">
    <property type="nucleotide sequence ID" value="NZ_JACNMJ010000001.1"/>
</dbReference>
<dbReference type="PANTHER" id="PTHR43792">
    <property type="entry name" value="GNAT FAMILY, PUTATIVE (AFU_ORTHOLOGUE AFUA_3G00765)-RELATED-RELATED"/>
    <property type="match status" value="1"/>
</dbReference>
<feature type="domain" description="N-acetyltransferase" evidence="1">
    <location>
        <begin position="9"/>
        <end position="170"/>
    </location>
</feature>
<evidence type="ECO:0000313" key="3">
    <source>
        <dbReference type="Proteomes" id="UP001203687"/>
    </source>
</evidence>
<organism evidence="2 3">
    <name type="scientific">Psychroserpens algicola</name>
    <dbReference type="NCBI Taxonomy" id="1719034"/>
    <lineage>
        <taxon>Bacteria</taxon>
        <taxon>Pseudomonadati</taxon>
        <taxon>Bacteroidota</taxon>
        <taxon>Flavobacteriia</taxon>
        <taxon>Flavobacteriales</taxon>
        <taxon>Flavobacteriaceae</taxon>
        <taxon>Psychroserpens</taxon>
    </lineage>
</organism>
<dbReference type="InterPro" id="IPR016181">
    <property type="entry name" value="Acyl_CoA_acyltransferase"/>
</dbReference>
<dbReference type="SUPFAM" id="SSF55729">
    <property type="entry name" value="Acyl-CoA N-acyltransferases (Nat)"/>
    <property type="match status" value="1"/>
</dbReference>
<dbReference type="Pfam" id="PF13302">
    <property type="entry name" value="Acetyltransf_3"/>
    <property type="match status" value="1"/>
</dbReference>
<dbReference type="InterPro" id="IPR000182">
    <property type="entry name" value="GNAT_dom"/>
</dbReference>
<dbReference type="PROSITE" id="PS51186">
    <property type="entry name" value="GNAT"/>
    <property type="match status" value="1"/>
</dbReference>
<dbReference type="Proteomes" id="UP001203687">
    <property type="component" value="Unassembled WGS sequence"/>
</dbReference>
<name>A0ABT0H769_9FLAO</name>
<gene>
    <name evidence="2" type="ORF">MUY34_06215</name>
</gene>